<proteinExistence type="predicted"/>
<name>A0A151WGK4_9HYME</name>
<dbReference type="Proteomes" id="UP000075809">
    <property type="component" value="Unassembled WGS sequence"/>
</dbReference>
<dbReference type="AlphaFoldDB" id="A0A151WGK4"/>
<keyword evidence="2" id="KW-1185">Reference proteome</keyword>
<protein>
    <submittedName>
        <fullName evidence="1">Uncharacterized protein</fullName>
    </submittedName>
</protein>
<reference evidence="1 2" key="1">
    <citation type="submission" date="2015-09" db="EMBL/GenBank/DDBJ databases">
        <title>Trachymyrmex zeteki WGS genome.</title>
        <authorList>
            <person name="Nygaard S."/>
            <person name="Hu H."/>
            <person name="Boomsma J."/>
            <person name="Zhang G."/>
        </authorList>
    </citation>
    <scope>NUCLEOTIDE SEQUENCE [LARGE SCALE GENOMIC DNA]</scope>
    <source>
        <strain evidence="1">Tzet28-1</strain>
        <tissue evidence="1">Whole body</tissue>
    </source>
</reference>
<organism evidence="1 2">
    <name type="scientific">Mycetomoellerius zeteki</name>
    <dbReference type="NCBI Taxonomy" id="64791"/>
    <lineage>
        <taxon>Eukaryota</taxon>
        <taxon>Metazoa</taxon>
        <taxon>Ecdysozoa</taxon>
        <taxon>Arthropoda</taxon>
        <taxon>Hexapoda</taxon>
        <taxon>Insecta</taxon>
        <taxon>Pterygota</taxon>
        <taxon>Neoptera</taxon>
        <taxon>Endopterygota</taxon>
        <taxon>Hymenoptera</taxon>
        <taxon>Apocrita</taxon>
        <taxon>Aculeata</taxon>
        <taxon>Formicoidea</taxon>
        <taxon>Formicidae</taxon>
        <taxon>Myrmicinae</taxon>
        <taxon>Mycetomoellerius</taxon>
    </lineage>
</organism>
<dbReference type="EMBL" id="KQ983161">
    <property type="protein sequence ID" value="KYQ46983.1"/>
    <property type="molecule type" value="Genomic_DNA"/>
</dbReference>
<accession>A0A151WGK4</accession>
<sequence>METNQARLERRLKRSTATAAASLLLTSTTNESIIDQSPEINSVKINIGTLEDNENEINNEYQNTENNEEVEIELFIRKSILAPSFKDVEVQVNVTDIQKPKFCNSITTDSELSTATGIESFQVLNFKNSCLCQR</sequence>
<evidence type="ECO:0000313" key="1">
    <source>
        <dbReference type="EMBL" id="KYQ46983.1"/>
    </source>
</evidence>
<gene>
    <name evidence="1" type="ORF">ALC60_13995</name>
</gene>
<evidence type="ECO:0000313" key="2">
    <source>
        <dbReference type="Proteomes" id="UP000075809"/>
    </source>
</evidence>